<reference evidence="1 2" key="1">
    <citation type="journal article" date="2019" name="Sci. Rep.">
        <title>Orb-weaving spider Araneus ventricosus genome elucidates the spidroin gene catalogue.</title>
        <authorList>
            <person name="Kono N."/>
            <person name="Nakamura H."/>
            <person name="Ohtoshi R."/>
            <person name="Moran D.A.P."/>
            <person name="Shinohara A."/>
            <person name="Yoshida Y."/>
            <person name="Fujiwara M."/>
            <person name="Mori M."/>
            <person name="Tomita M."/>
            <person name="Arakawa K."/>
        </authorList>
    </citation>
    <scope>NUCLEOTIDE SEQUENCE [LARGE SCALE GENOMIC DNA]</scope>
</reference>
<keyword evidence="2" id="KW-1185">Reference proteome</keyword>
<comment type="caution">
    <text evidence="1">The sequence shown here is derived from an EMBL/GenBank/DDBJ whole genome shotgun (WGS) entry which is preliminary data.</text>
</comment>
<evidence type="ECO:0000313" key="2">
    <source>
        <dbReference type="Proteomes" id="UP000499080"/>
    </source>
</evidence>
<dbReference type="OrthoDB" id="8063525at2759"/>
<accession>A0A4Y2MRW8</accession>
<organism evidence="1 2">
    <name type="scientific">Araneus ventricosus</name>
    <name type="common">Orbweaver spider</name>
    <name type="synonym">Epeira ventricosa</name>
    <dbReference type="NCBI Taxonomy" id="182803"/>
    <lineage>
        <taxon>Eukaryota</taxon>
        <taxon>Metazoa</taxon>
        <taxon>Ecdysozoa</taxon>
        <taxon>Arthropoda</taxon>
        <taxon>Chelicerata</taxon>
        <taxon>Arachnida</taxon>
        <taxon>Araneae</taxon>
        <taxon>Araneomorphae</taxon>
        <taxon>Entelegynae</taxon>
        <taxon>Araneoidea</taxon>
        <taxon>Araneidae</taxon>
        <taxon>Araneus</taxon>
    </lineage>
</organism>
<dbReference type="AlphaFoldDB" id="A0A4Y2MRW8"/>
<dbReference type="EMBL" id="BGPR01007836">
    <property type="protein sequence ID" value="GBN29885.1"/>
    <property type="molecule type" value="Genomic_DNA"/>
</dbReference>
<evidence type="ECO:0008006" key="3">
    <source>
        <dbReference type="Google" id="ProtNLM"/>
    </source>
</evidence>
<name>A0A4Y2MRW8_ARAVE</name>
<evidence type="ECO:0000313" key="1">
    <source>
        <dbReference type="EMBL" id="GBN29885.1"/>
    </source>
</evidence>
<dbReference type="Proteomes" id="UP000499080">
    <property type="component" value="Unassembled WGS sequence"/>
</dbReference>
<sequence>MCTRPRQYNEVLVQPALVFDVAMSCFHFFQVLHCAIGYMQTHLGAKSEERCQMYCFWQNIAVSWIKVHAGYIGNEEEDRLAKEASETEKFPETPFELPKSFIRTFLRQKMMATWQMAWDNGDTGRLINNIMPKVSLEPINWTRNEVLFFTEHGPFPSFLQRFNLPKPHSVLASKARFP</sequence>
<proteinExistence type="predicted"/>
<protein>
    <recommendedName>
        <fullName evidence="3">RNase H type-1 domain-containing protein</fullName>
    </recommendedName>
</protein>
<gene>
    <name evidence="1" type="ORF">AVEN_30791_1</name>
</gene>